<gene>
    <name evidence="1" type="ORF">DUI87_29479</name>
</gene>
<evidence type="ECO:0000313" key="2">
    <source>
        <dbReference type="Proteomes" id="UP000269221"/>
    </source>
</evidence>
<reference evidence="1 2" key="1">
    <citation type="submission" date="2018-07" db="EMBL/GenBank/DDBJ databases">
        <title>A high quality draft genome assembly of the barn swallow (H. rustica rustica).</title>
        <authorList>
            <person name="Formenti G."/>
            <person name="Chiara M."/>
            <person name="Poveda L."/>
            <person name="Francoijs K.-J."/>
            <person name="Bonisoli-Alquati A."/>
            <person name="Canova L."/>
            <person name="Gianfranceschi L."/>
            <person name="Horner D.S."/>
            <person name="Saino N."/>
        </authorList>
    </citation>
    <scope>NUCLEOTIDE SEQUENCE [LARGE SCALE GENOMIC DNA]</scope>
    <source>
        <strain evidence="1">Chelidonia</strain>
        <tissue evidence="1">Blood</tissue>
    </source>
</reference>
<organism evidence="1 2">
    <name type="scientific">Hirundo rustica rustica</name>
    <dbReference type="NCBI Taxonomy" id="333673"/>
    <lineage>
        <taxon>Eukaryota</taxon>
        <taxon>Metazoa</taxon>
        <taxon>Chordata</taxon>
        <taxon>Craniata</taxon>
        <taxon>Vertebrata</taxon>
        <taxon>Euteleostomi</taxon>
        <taxon>Archelosauria</taxon>
        <taxon>Archosauria</taxon>
        <taxon>Dinosauria</taxon>
        <taxon>Saurischia</taxon>
        <taxon>Theropoda</taxon>
        <taxon>Coelurosauria</taxon>
        <taxon>Aves</taxon>
        <taxon>Neognathae</taxon>
        <taxon>Neoaves</taxon>
        <taxon>Telluraves</taxon>
        <taxon>Australaves</taxon>
        <taxon>Passeriformes</taxon>
        <taxon>Sylvioidea</taxon>
        <taxon>Hirundinidae</taxon>
        <taxon>Hirundo</taxon>
    </lineage>
</organism>
<proteinExistence type="predicted"/>
<comment type="caution">
    <text evidence="1">The sequence shown here is derived from an EMBL/GenBank/DDBJ whole genome shotgun (WGS) entry which is preliminary data.</text>
</comment>
<dbReference type="AlphaFoldDB" id="A0A3M0IZZ6"/>
<keyword evidence="2" id="KW-1185">Reference proteome</keyword>
<dbReference type="Proteomes" id="UP000269221">
    <property type="component" value="Unassembled WGS sequence"/>
</dbReference>
<dbReference type="STRING" id="333673.A0A3M0IZZ6"/>
<name>A0A3M0IZZ6_HIRRU</name>
<evidence type="ECO:0000313" key="1">
    <source>
        <dbReference type="EMBL" id="RMB94118.1"/>
    </source>
</evidence>
<dbReference type="EMBL" id="QRBI01000198">
    <property type="protein sequence ID" value="RMB94118.1"/>
    <property type="molecule type" value="Genomic_DNA"/>
</dbReference>
<accession>A0A3M0IZZ6</accession>
<protein>
    <submittedName>
        <fullName evidence="1">Uncharacterized protein</fullName>
    </submittedName>
</protein>
<sequence>MEEVFLQLRGEVARLQELCSEQARLLQRLKARKGPVLAPEKEDAPRDVVLPGEALVEIRGPVKTCWTPGWALEEETPGTGPTCGAAPACDLCREIFPSDAAGHAEYLNRVLARLE</sequence>
<dbReference type="OrthoDB" id="8769224at2759"/>